<dbReference type="EMBL" id="KV907356">
    <property type="protein sequence ID" value="OON13507.1"/>
    <property type="molecule type" value="Genomic_DNA"/>
</dbReference>
<dbReference type="InterPro" id="IPR003020">
    <property type="entry name" value="HCO3_transpt_euk"/>
</dbReference>
<evidence type="ECO:0000256" key="3">
    <source>
        <dbReference type="ARBA" id="ARBA00022989"/>
    </source>
</evidence>
<sequence length="324" mass="36904">MDSFDEKNMELLVRIVGCVEQRLTGFVIGLLVALSVIVEAQLFALIPMGALYGMFMYMGIMGLRELVVVRRLLALLKRRKHWRDREYLRHLPSAALASFVAVQMGFILLLLALNWTTEFARIGATSLLFPFILLLFGVVREFVLPRFRLLRSYLHEMDRLHNLHLPRNHRFHGNCCRCSGPLHPHIRGDSLSESRPRDLSKLHVVSFLQRENQSIIADQLSADNSREHFSKTTSAMSHLPHTAWTVSSELDHLVSKDERPSFKYNSWTRLSVPFPSSSPVDMTRNVNVTAEGSRLTNVDENIFLPACDVPSSSLSLSSVEEYSE</sequence>
<dbReference type="GO" id="GO:0051453">
    <property type="term" value="P:regulation of intracellular pH"/>
    <property type="evidence" value="ECO:0007669"/>
    <property type="project" value="TreeGrafter"/>
</dbReference>
<gene>
    <name evidence="7" type="ORF">X801_10719</name>
</gene>
<evidence type="ECO:0000256" key="4">
    <source>
        <dbReference type="ARBA" id="ARBA00023136"/>
    </source>
</evidence>
<feature type="domain" description="Bicarbonate transporter-like transmembrane" evidence="6">
    <location>
        <begin position="14"/>
        <end position="158"/>
    </location>
</feature>
<dbReference type="AlphaFoldDB" id="A0A1S8WGE1"/>
<protein>
    <recommendedName>
        <fullName evidence="6">Bicarbonate transporter-like transmembrane domain-containing protein</fullName>
    </recommendedName>
</protein>
<dbReference type="InterPro" id="IPR011531">
    <property type="entry name" value="HCO3_transpt-like_TM_dom"/>
</dbReference>
<dbReference type="GO" id="GO:0005886">
    <property type="term" value="C:plasma membrane"/>
    <property type="evidence" value="ECO:0007669"/>
    <property type="project" value="TreeGrafter"/>
</dbReference>
<reference evidence="7 8" key="1">
    <citation type="submission" date="2015-03" db="EMBL/GenBank/DDBJ databases">
        <title>Draft genome of the nematode, Opisthorchis viverrini.</title>
        <authorList>
            <person name="Mitreva M."/>
        </authorList>
    </citation>
    <scope>NUCLEOTIDE SEQUENCE [LARGE SCALE GENOMIC DNA]</scope>
    <source>
        <strain evidence="7">Khon Kaen</strain>
    </source>
</reference>
<dbReference type="GO" id="GO:0005452">
    <property type="term" value="F:solute:inorganic anion antiporter activity"/>
    <property type="evidence" value="ECO:0007669"/>
    <property type="project" value="InterPro"/>
</dbReference>
<dbReference type="PANTHER" id="PTHR11453">
    <property type="entry name" value="ANION EXCHANGE PROTEIN"/>
    <property type="match status" value="1"/>
</dbReference>
<evidence type="ECO:0000256" key="5">
    <source>
        <dbReference type="SAM" id="Phobius"/>
    </source>
</evidence>
<dbReference type="Pfam" id="PF00955">
    <property type="entry name" value="HCO3_cotransp"/>
    <property type="match status" value="1"/>
</dbReference>
<dbReference type="GO" id="GO:0006820">
    <property type="term" value="P:monoatomic anion transport"/>
    <property type="evidence" value="ECO:0007669"/>
    <property type="project" value="InterPro"/>
</dbReference>
<proteinExistence type="predicted"/>
<keyword evidence="3 5" id="KW-1133">Transmembrane helix</keyword>
<keyword evidence="4 5" id="KW-0472">Membrane</keyword>
<evidence type="ECO:0000256" key="1">
    <source>
        <dbReference type="ARBA" id="ARBA00004141"/>
    </source>
</evidence>
<evidence type="ECO:0000313" key="8">
    <source>
        <dbReference type="Proteomes" id="UP000243686"/>
    </source>
</evidence>
<evidence type="ECO:0000259" key="6">
    <source>
        <dbReference type="Pfam" id="PF00955"/>
    </source>
</evidence>
<evidence type="ECO:0000313" key="7">
    <source>
        <dbReference type="EMBL" id="OON13507.1"/>
    </source>
</evidence>
<dbReference type="GO" id="GO:0008510">
    <property type="term" value="F:sodium:bicarbonate symporter activity"/>
    <property type="evidence" value="ECO:0007669"/>
    <property type="project" value="TreeGrafter"/>
</dbReference>
<organism evidence="7 8">
    <name type="scientific">Opisthorchis viverrini</name>
    <name type="common">Southeast Asian liver fluke</name>
    <dbReference type="NCBI Taxonomy" id="6198"/>
    <lineage>
        <taxon>Eukaryota</taxon>
        <taxon>Metazoa</taxon>
        <taxon>Spiralia</taxon>
        <taxon>Lophotrochozoa</taxon>
        <taxon>Platyhelminthes</taxon>
        <taxon>Trematoda</taxon>
        <taxon>Digenea</taxon>
        <taxon>Opisthorchiida</taxon>
        <taxon>Opisthorchiata</taxon>
        <taxon>Opisthorchiidae</taxon>
        <taxon>Opisthorchis</taxon>
    </lineage>
</organism>
<comment type="subcellular location">
    <subcellularLocation>
        <location evidence="1">Membrane</location>
        <topology evidence="1">Multi-pass membrane protein</topology>
    </subcellularLocation>
</comment>
<evidence type="ECO:0000256" key="2">
    <source>
        <dbReference type="ARBA" id="ARBA00022692"/>
    </source>
</evidence>
<keyword evidence="8" id="KW-1185">Reference proteome</keyword>
<keyword evidence="2 5" id="KW-0812">Transmembrane</keyword>
<feature type="transmembrane region" description="Helical" evidence="5">
    <location>
        <begin position="23"/>
        <end position="44"/>
    </location>
</feature>
<feature type="transmembrane region" description="Helical" evidence="5">
    <location>
        <begin position="50"/>
        <end position="73"/>
    </location>
</feature>
<dbReference type="Proteomes" id="UP000243686">
    <property type="component" value="Unassembled WGS sequence"/>
</dbReference>
<accession>A0A1S8WGE1</accession>
<dbReference type="PANTHER" id="PTHR11453:SF36">
    <property type="entry name" value="ANION EXCHANGE PROTEIN"/>
    <property type="match status" value="1"/>
</dbReference>
<feature type="transmembrane region" description="Helical" evidence="5">
    <location>
        <begin position="119"/>
        <end position="139"/>
    </location>
</feature>
<feature type="transmembrane region" description="Helical" evidence="5">
    <location>
        <begin position="94"/>
        <end position="113"/>
    </location>
</feature>
<name>A0A1S8WGE1_OPIVI</name>
<feature type="non-terminal residue" evidence="7">
    <location>
        <position position="324"/>
    </location>
</feature>